<reference evidence="1 2" key="1">
    <citation type="submission" date="2017-07" db="EMBL/GenBank/DDBJ databases">
        <title>Leptospira spp. isolated from tropical soils.</title>
        <authorList>
            <person name="Thibeaux R."/>
            <person name="Iraola G."/>
            <person name="Ferres I."/>
            <person name="Bierque E."/>
            <person name="Girault D."/>
            <person name="Soupe-Gilbert M.-E."/>
            <person name="Picardeau M."/>
            <person name="Goarant C."/>
        </authorList>
    </citation>
    <scope>NUCLEOTIDE SEQUENCE [LARGE SCALE GENOMIC DNA]</scope>
    <source>
        <strain evidence="1 2">ES4-C-A1</strain>
    </source>
</reference>
<organism evidence="1 2">
    <name type="scientific">Leptospira neocaledonica</name>
    <dbReference type="NCBI Taxonomy" id="2023192"/>
    <lineage>
        <taxon>Bacteria</taxon>
        <taxon>Pseudomonadati</taxon>
        <taxon>Spirochaetota</taxon>
        <taxon>Spirochaetia</taxon>
        <taxon>Leptospirales</taxon>
        <taxon>Leptospiraceae</taxon>
        <taxon>Leptospira</taxon>
    </lineage>
</organism>
<protein>
    <submittedName>
        <fullName evidence="1">Uncharacterized protein</fullName>
    </submittedName>
</protein>
<accession>A0A2M9ZXY7</accession>
<proteinExistence type="predicted"/>
<comment type="caution">
    <text evidence="1">The sequence shown here is derived from an EMBL/GenBank/DDBJ whole genome shotgun (WGS) entry which is preliminary data.</text>
</comment>
<dbReference type="AlphaFoldDB" id="A0A2M9ZXY7"/>
<sequence>MLSYGLFWKIKVKRASIFFYILLIFLQVQCGTYLLFDSYEKKAKGDETDLSPMLALLGSGDLPPLNIESVSWIEFPVASLTFSRGGGDSFTVRMANPLGCGSLGSNLSVLLNSDGVLLSLGATEFGGDGCGEDAEGFISSTINVTGTVAGKGRVIAKLASNNMFSNFPGLYAGQIVGVVNVTVSTAQTVSAANSSATASLH</sequence>
<dbReference type="Proteomes" id="UP000231843">
    <property type="component" value="Unassembled WGS sequence"/>
</dbReference>
<gene>
    <name evidence="1" type="ORF">CH365_09235</name>
</gene>
<dbReference type="EMBL" id="NPEA01000005">
    <property type="protein sequence ID" value="PJZ76944.1"/>
    <property type="molecule type" value="Genomic_DNA"/>
</dbReference>
<evidence type="ECO:0000313" key="2">
    <source>
        <dbReference type="Proteomes" id="UP000231843"/>
    </source>
</evidence>
<name>A0A2M9ZXY7_9LEPT</name>
<evidence type="ECO:0000313" key="1">
    <source>
        <dbReference type="EMBL" id="PJZ76944.1"/>
    </source>
</evidence>
<keyword evidence="2" id="KW-1185">Reference proteome</keyword>